<evidence type="ECO:0000259" key="6">
    <source>
        <dbReference type="PROSITE" id="PS50970"/>
    </source>
</evidence>
<dbReference type="OrthoDB" id="261426at2759"/>
<reference evidence="8" key="1">
    <citation type="submission" date="2025-08" db="UniProtKB">
        <authorList>
            <consortium name="RefSeq"/>
        </authorList>
    </citation>
    <scope>IDENTIFICATION</scope>
</reference>
<evidence type="ECO:0000256" key="4">
    <source>
        <dbReference type="PIRSR" id="PIRSR037505-2"/>
    </source>
</evidence>
<dbReference type="InterPro" id="IPR017226">
    <property type="entry name" value="BHMT-like"/>
</dbReference>
<dbReference type="Proteomes" id="UP000694845">
    <property type="component" value="Unplaced"/>
</dbReference>
<keyword evidence="4 5" id="KW-0862">Zinc</keyword>
<dbReference type="SUPFAM" id="SSF82282">
    <property type="entry name" value="Homocysteine S-methyltransferase"/>
    <property type="match status" value="1"/>
</dbReference>
<keyword evidence="2 5" id="KW-0808">Transferase</keyword>
<evidence type="ECO:0000256" key="2">
    <source>
        <dbReference type="ARBA" id="ARBA00022679"/>
    </source>
</evidence>
<evidence type="ECO:0000256" key="3">
    <source>
        <dbReference type="ARBA" id="ARBA00034478"/>
    </source>
</evidence>
<accession>A0A8B7Z568</accession>
<dbReference type="GO" id="GO:0008270">
    <property type="term" value="F:zinc ion binding"/>
    <property type="evidence" value="ECO:0007669"/>
    <property type="project" value="InterPro"/>
</dbReference>
<protein>
    <submittedName>
        <fullName evidence="8">Betaine--homocysteine S-methyltransferase 1-like isoform X1</fullName>
    </submittedName>
</protein>
<feature type="binding site" evidence="4 5">
    <location>
        <position position="226"/>
    </location>
    <ligand>
        <name>Zn(2+)</name>
        <dbReference type="ChEBI" id="CHEBI:29105"/>
    </ligand>
</feature>
<dbReference type="PANTHER" id="PTHR11103:SF18">
    <property type="entry name" value="SLR1189 PROTEIN"/>
    <property type="match status" value="1"/>
</dbReference>
<sequence>MPASKPLHYLCIRHGLMERLRDGETVICAEGYLFVFERRGYLTAGSFVPEVVLEHPNLVQQQYEEFVHAGSDVVLAFTYYAHREKMALIGREDDLETINKRALRIAREVADRTGTLMAGNISNTNIFVDTVPDYREKIWQIFKEQLEWIVEAGADYVVAETFDNFGEALLATQACKEFAKDIPCVVTLTSHQGLVDGKPATMDGVKYNEAFNRLADAGADVVGLNCTRGPATMLPILEKAVKVCKVPIAAVPVTYRTTKEHPNFISSIDPISGEPLFPVNLDCIQCNRKDIHDFGKRVQELGIKYVGLCCGNSAHLTRSLAESLGRKPPASRYTPDLNKHWLLGKDDKLPSLGQESKMKYAQIIPKVE</sequence>
<keyword evidence="4 5" id="KW-0479">Metal-binding</keyword>
<evidence type="ECO:0000256" key="5">
    <source>
        <dbReference type="PROSITE-ProRule" id="PRU00333"/>
    </source>
</evidence>
<dbReference type="GO" id="GO:0032259">
    <property type="term" value="P:methylation"/>
    <property type="evidence" value="ECO:0007669"/>
    <property type="project" value="UniProtKB-KW"/>
</dbReference>
<dbReference type="UniPathway" id="UPA00051">
    <property type="reaction ID" value="UER00083"/>
</dbReference>
<name>A0A8B7Z568_ACAPL</name>
<feature type="binding site" evidence="4 5">
    <location>
        <position position="309"/>
    </location>
    <ligand>
        <name>Zn(2+)</name>
        <dbReference type="ChEBI" id="CHEBI:29105"/>
    </ligand>
</feature>
<dbReference type="KEGG" id="aplc:110984679"/>
<feature type="domain" description="Hcy-binding" evidence="6">
    <location>
        <begin position="14"/>
        <end position="324"/>
    </location>
</feature>
<gene>
    <name evidence="8" type="primary">LOC110984679</name>
</gene>
<keyword evidence="7" id="KW-1185">Reference proteome</keyword>
<dbReference type="PANTHER" id="PTHR11103">
    <property type="entry name" value="SLR1189 PROTEIN"/>
    <property type="match status" value="1"/>
</dbReference>
<evidence type="ECO:0000313" key="7">
    <source>
        <dbReference type="Proteomes" id="UP000694845"/>
    </source>
</evidence>
<dbReference type="Gene3D" id="3.20.20.330">
    <property type="entry name" value="Homocysteine-binding-like domain"/>
    <property type="match status" value="1"/>
</dbReference>
<dbReference type="InterPro" id="IPR003726">
    <property type="entry name" value="HCY_dom"/>
</dbReference>
<feature type="binding site" evidence="4 5">
    <location>
        <position position="310"/>
    </location>
    <ligand>
        <name>Zn(2+)</name>
        <dbReference type="ChEBI" id="CHEBI:29105"/>
    </ligand>
</feature>
<comment type="pathway">
    <text evidence="3">Amino-acid biosynthesis; L-methionine biosynthesis via de novo pathway.</text>
</comment>
<dbReference type="PROSITE" id="PS50970">
    <property type="entry name" value="HCY"/>
    <property type="match status" value="1"/>
</dbReference>
<dbReference type="InterPro" id="IPR036589">
    <property type="entry name" value="HCY_dom_sf"/>
</dbReference>
<keyword evidence="1 5" id="KW-0489">Methyltransferase</keyword>
<dbReference type="GeneID" id="110984679"/>
<dbReference type="Pfam" id="PF02574">
    <property type="entry name" value="S-methyl_trans"/>
    <property type="match status" value="1"/>
</dbReference>
<organism evidence="7 8">
    <name type="scientific">Acanthaster planci</name>
    <name type="common">Crown-of-thorns starfish</name>
    <dbReference type="NCBI Taxonomy" id="133434"/>
    <lineage>
        <taxon>Eukaryota</taxon>
        <taxon>Metazoa</taxon>
        <taxon>Echinodermata</taxon>
        <taxon>Eleutherozoa</taxon>
        <taxon>Asterozoa</taxon>
        <taxon>Asteroidea</taxon>
        <taxon>Valvatacea</taxon>
        <taxon>Valvatida</taxon>
        <taxon>Acanthasteridae</taxon>
        <taxon>Acanthaster</taxon>
    </lineage>
</organism>
<dbReference type="AlphaFoldDB" id="A0A8B7Z568"/>
<dbReference type="RefSeq" id="XP_022100784.1">
    <property type="nucleotide sequence ID" value="XM_022245092.1"/>
</dbReference>
<evidence type="ECO:0000256" key="1">
    <source>
        <dbReference type="ARBA" id="ARBA00022603"/>
    </source>
</evidence>
<dbReference type="GO" id="GO:0009086">
    <property type="term" value="P:methionine biosynthetic process"/>
    <property type="evidence" value="ECO:0007669"/>
    <property type="project" value="InterPro"/>
</dbReference>
<proteinExistence type="predicted"/>
<evidence type="ECO:0000313" key="8">
    <source>
        <dbReference type="RefSeq" id="XP_022100784.1"/>
    </source>
</evidence>
<comment type="cofactor">
    <cofactor evidence="4">
        <name>Zn(2+)</name>
        <dbReference type="ChEBI" id="CHEBI:29105"/>
    </cofactor>
    <text evidence="4">Binds 1 zinc ion per subunit.</text>
</comment>
<dbReference type="PIRSF" id="PIRSF037505">
    <property type="entry name" value="Betaine_HMT"/>
    <property type="match status" value="1"/>
</dbReference>
<dbReference type="GO" id="GO:0008168">
    <property type="term" value="F:methyltransferase activity"/>
    <property type="evidence" value="ECO:0007669"/>
    <property type="project" value="UniProtKB-UniRule"/>
</dbReference>